<dbReference type="InterPro" id="IPR001853">
    <property type="entry name" value="DSBA-like_thioredoxin_dom"/>
</dbReference>
<dbReference type="GO" id="GO:0004364">
    <property type="term" value="F:glutathione transferase activity"/>
    <property type="evidence" value="ECO:0007669"/>
    <property type="project" value="TreeGrafter"/>
</dbReference>
<dbReference type="Pfam" id="PF01323">
    <property type="entry name" value="DSBA"/>
    <property type="match status" value="1"/>
</dbReference>
<keyword evidence="1 4" id="KW-0413">Isomerase</keyword>
<accession>A0A512NK51</accession>
<evidence type="ECO:0000256" key="2">
    <source>
        <dbReference type="PIRSR" id="PIRSR006386-1"/>
    </source>
</evidence>
<dbReference type="Proteomes" id="UP000321058">
    <property type="component" value="Unassembled WGS sequence"/>
</dbReference>
<dbReference type="InterPro" id="IPR014440">
    <property type="entry name" value="HCCAis_GSTk"/>
</dbReference>
<dbReference type="GO" id="GO:0006749">
    <property type="term" value="P:glutathione metabolic process"/>
    <property type="evidence" value="ECO:0007669"/>
    <property type="project" value="TreeGrafter"/>
</dbReference>
<dbReference type="GO" id="GO:0004602">
    <property type="term" value="F:glutathione peroxidase activity"/>
    <property type="evidence" value="ECO:0007669"/>
    <property type="project" value="TreeGrafter"/>
</dbReference>
<comment type="similarity">
    <text evidence="1">Belongs to the GST superfamily. NadH family.</text>
</comment>
<comment type="caution">
    <text evidence="4">The sequence shown here is derived from an EMBL/GenBank/DDBJ whole genome shotgun (WGS) entry which is preliminary data.</text>
</comment>
<dbReference type="InterPro" id="IPR051924">
    <property type="entry name" value="GST_Kappa/NadH"/>
</dbReference>
<evidence type="ECO:0000259" key="3">
    <source>
        <dbReference type="Pfam" id="PF01323"/>
    </source>
</evidence>
<dbReference type="CDD" id="cd03022">
    <property type="entry name" value="DsbA_HCCA_Iso"/>
    <property type="match status" value="1"/>
</dbReference>
<dbReference type="AlphaFoldDB" id="A0A512NK51"/>
<proteinExistence type="inferred from homology"/>
<dbReference type="SUPFAM" id="SSF52833">
    <property type="entry name" value="Thioredoxin-like"/>
    <property type="match status" value="1"/>
</dbReference>
<dbReference type="Gene3D" id="3.40.30.10">
    <property type="entry name" value="Glutaredoxin"/>
    <property type="match status" value="1"/>
</dbReference>
<dbReference type="InterPro" id="IPR044087">
    <property type="entry name" value="NahD-like"/>
</dbReference>
<feature type="domain" description="DSBA-like thioredoxin" evidence="3">
    <location>
        <begin position="5"/>
        <end position="188"/>
    </location>
</feature>
<dbReference type="OrthoDB" id="5244108at2"/>
<dbReference type="EMBL" id="BKAJ01000126">
    <property type="protein sequence ID" value="GEP59316.1"/>
    <property type="molecule type" value="Genomic_DNA"/>
</dbReference>
<gene>
    <name evidence="4" type="ORF">RSO01_64820</name>
</gene>
<dbReference type="EC" id="5.99.1.4" evidence="1"/>
<dbReference type="PANTHER" id="PTHR42943:SF2">
    <property type="entry name" value="GLUTATHIONE S-TRANSFERASE KAPPA 1"/>
    <property type="match status" value="1"/>
</dbReference>
<sequence length="201" mass="22640">MPDAIDFWFSTGSTYTYLTVSRLEQVEAATGMRFNWRPFSVRAIMRVQNNSPFANKPVKMGYMWRDIERRAGLYGLPVKVPAPYPLQEFDRANRVALLGLEEGWGKPYIVASYRRWFVDGQEPGMEPNLSASLREVGQDPARVVGQAQSDRIGGVYGAATDEARRLGVFGSPTFAVKGELFWGDDRLDDAICWLKHGRLVA</sequence>
<comment type="catalytic activity">
    <reaction evidence="1">
        <text>2-hydroxychromene-2-carboxylate = (3E)-4-(2-hydroxyphenyl)-2-oxobut-3-enoate</text>
        <dbReference type="Rhea" id="RHEA:27401"/>
        <dbReference type="ChEBI" id="CHEBI:59350"/>
        <dbReference type="ChEBI" id="CHEBI:59353"/>
        <dbReference type="EC" id="5.99.1.4"/>
    </reaction>
</comment>
<reference evidence="4 5" key="1">
    <citation type="submission" date="2019-07" db="EMBL/GenBank/DDBJ databases">
        <title>Whole genome shotgun sequence of Reyranella soli NBRC 108950.</title>
        <authorList>
            <person name="Hosoyama A."/>
            <person name="Uohara A."/>
            <person name="Ohji S."/>
            <person name="Ichikawa N."/>
        </authorList>
    </citation>
    <scope>NUCLEOTIDE SEQUENCE [LARGE SCALE GENOMIC DNA]</scope>
    <source>
        <strain evidence="4 5">NBRC 108950</strain>
    </source>
</reference>
<evidence type="ECO:0000256" key="1">
    <source>
        <dbReference type="PIRNR" id="PIRNR006386"/>
    </source>
</evidence>
<dbReference type="PANTHER" id="PTHR42943">
    <property type="entry name" value="GLUTATHIONE S-TRANSFERASE KAPPA"/>
    <property type="match status" value="1"/>
</dbReference>
<evidence type="ECO:0000313" key="4">
    <source>
        <dbReference type="EMBL" id="GEP59316.1"/>
    </source>
</evidence>
<dbReference type="InterPro" id="IPR036249">
    <property type="entry name" value="Thioredoxin-like_sf"/>
</dbReference>
<dbReference type="PIRSF" id="PIRSF006386">
    <property type="entry name" value="HCCAis_GSTk"/>
    <property type="match status" value="1"/>
</dbReference>
<name>A0A512NK51_9HYPH</name>
<dbReference type="GO" id="GO:1901170">
    <property type="term" value="P:naphthalene catabolic process"/>
    <property type="evidence" value="ECO:0007669"/>
    <property type="project" value="InterPro"/>
</dbReference>
<evidence type="ECO:0000313" key="5">
    <source>
        <dbReference type="Proteomes" id="UP000321058"/>
    </source>
</evidence>
<protein>
    <recommendedName>
        <fullName evidence="1">2-hydroxychromene-2-carboxylate isomerase</fullName>
        <ecNumber evidence="1">5.99.1.4</ecNumber>
    </recommendedName>
</protein>
<feature type="active site" description="Nucleophile" evidence="2">
    <location>
        <position position="13"/>
    </location>
</feature>
<dbReference type="GO" id="GO:0018845">
    <property type="term" value="F:2-hydroxychromene-2-carboxylate isomerase activity"/>
    <property type="evidence" value="ECO:0007669"/>
    <property type="project" value="UniProtKB-UniRule"/>
</dbReference>
<dbReference type="RefSeq" id="WP_147154672.1">
    <property type="nucleotide sequence ID" value="NZ_BKAJ01000126.1"/>
</dbReference>
<organism evidence="4 5">
    <name type="scientific">Reyranella soli</name>
    <dbReference type="NCBI Taxonomy" id="1230389"/>
    <lineage>
        <taxon>Bacteria</taxon>
        <taxon>Pseudomonadati</taxon>
        <taxon>Pseudomonadota</taxon>
        <taxon>Alphaproteobacteria</taxon>
        <taxon>Hyphomicrobiales</taxon>
        <taxon>Reyranellaceae</taxon>
        <taxon>Reyranella</taxon>
    </lineage>
</organism>
<keyword evidence="5" id="KW-1185">Reference proteome</keyword>